<dbReference type="SUPFAM" id="SSF48403">
    <property type="entry name" value="Ankyrin repeat"/>
    <property type="match status" value="1"/>
</dbReference>
<keyword evidence="2 3" id="KW-0040">ANK repeat</keyword>
<dbReference type="InterPro" id="IPR002110">
    <property type="entry name" value="Ankyrin_rpt"/>
</dbReference>
<evidence type="ECO:0000256" key="3">
    <source>
        <dbReference type="PROSITE-ProRule" id="PRU00023"/>
    </source>
</evidence>
<evidence type="ECO:0000313" key="5">
    <source>
        <dbReference type="Proteomes" id="UP001627154"/>
    </source>
</evidence>
<feature type="repeat" description="ANK" evidence="3">
    <location>
        <begin position="148"/>
        <end position="176"/>
    </location>
</feature>
<evidence type="ECO:0000313" key="4">
    <source>
        <dbReference type="EMBL" id="KAL3407050.1"/>
    </source>
</evidence>
<dbReference type="SMART" id="SM00248">
    <property type="entry name" value="ANK"/>
    <property type="match status" value="6"/>
</dbReference>
<proteinExistence type="predicted"/>
<keyword evidence="5" id="KW-1185">Reference proteome</keyword>
<dbReference type="PANTHER" id="PTHR24198:SF165">
    <property type="entry name" value="ANKYRIN REPEAT-CONTAINING PROTEIN-RELATED"/>
    <property type="match status" value="1"/>
</dbReference>
<evidence type="ECO:0000256" key="2">
    <source>
        <dbReference type="ARBA" id="ARBA00023043"/>
    </source>
</evidence>
<dbReference type="Pfam" id="PF12796">
    <property type="entry name" value="Ank_2"/>
    <property type="match status" value="2"/>
</dbReference>
<evidence type="ECO:0000256" key="1">
    <source>
        <dbReference type="ARBA" id="ARBA00022737"/>
    </source>
</evidence>
<gene>
    <name evidence="4" type="ORF">TKK_001125</name>
</gene>
<feature type="repeat" description="ANK" evidence="3">
    <location>
        <begin position="318"/>
        <end position="350"/>
    </location>
</feature>
<dbReference type="PANTHER" id="PTHR24198">
    <property type="entry name" value="ANKYRIN REPEAT AND PROTEIN KINASE DOMAIN-CONTAINING PROTEIN"/>
    <property type="match status" value="1"/>
</dbReference>
<protein>
    <recommendedName>
        <fullName evidence="6">PRANC domain-containing protein</fullName>
    </recommendedName>
</protein>
<sequence length="603" mass="69127">MNGPSAKERLFENMKRECDSVDNVDHLSVSLFDEDLVDMNSMDLNWILIRAVKKRCFKIVRYFVRADIKVGRLDESTETAIHIANEGYYRTEEDRPEVVGLLFNIYDHVNYINKKGLSHFDMACLCGNVDMMQRFIDQGVDVNHSSAGDSTPLHFVTHSFNIDAVIMLLSNGADPNGKIWQDFTPLNLLCLKMSLELPIRHHSYWLSAIQVLLQYNSDVNTQNEDGNSPLLNLFYDKAYGMCPVQQVALEMLLNYNVDLAHVNKKGKSVLHLLPCWKIDGEGMVNVEEMYFRKSDPTVIEVVKMLLQRGADVNIQDHDGNFPLDVAISYCNYDVVEILLEHDACIDAVKFQGGLLDPGSKTLRNLEMTQNLLAIIALLKRKGFLMSNHQNLTVMKFLNGFDEIDEISILSDEIELGYIGKIDQFIRGNEEVRYMIEEEDVYESIKNHLDTIRIGQMYLDPAICNYLQDKLQMFDSSQGYSIDEQKVKGGFAEAKNTMINSSLSLFDLCSSSLSETYQLLKLCDYSLIVNSKDFDEIFFPIHHVIKGHITQSLIRGFFEQVAREAYLVQLLTQMCLPYLCCENILKHLDNKTILLIYKQYIHEL</sequence>
<dbReference type="AlphaFoldDB" id="A0ABD2XPC6"/>
<reference evidence="4 5" key="1">
    <citation type="journal article" date="2024" name="bioRxiv">
        <title>A reference genome for Trichogramma kaykai: A tiny desert-dwelling parasitoid wasp with competing sex-ratio distorters.</title>
        <authorList>
            <person name="Culotta J."/>
            <person name="Lindsey A.R."/>
        </authorList>
    </citation>
    <scope>NUCLEOTIDE SEQUENCE [LARGE SCALE GENOMIC DNA]</scope>
    <source>
        <strain evidence="4 5">KSX58</strain>
    </source>
</reference>
<dbReference type="PROSITE" id="PS50088">
    <property type="entry name" value="ANK_REPEAT"/>
    <property type="match status" value="3"/>
</dbReference>
<dbReference type="EMBL" id="JBJJXI010000018">
    <property type="protein sequence ID" value="KAL3407050.1"/>
    <property type="molecule type" value="Genomic_DNA"/>
</dbReference>
<comment type="caution">
    <text evidence="4">The sequence shown here is derived from an EMBL/GenBank/DDBJ whole genome shotgun (WGS) entry which is preliminary data.</text>
</comment>
<evidence type="ECO:0008006" key="6">
    <source>
        <dbReference type="Google" id="ProtNLM"/>
    </source>
</evidence>
<dbReference type="PROSITE" id="PS50297">
    <property type="entry name" value="ANK_REP_REGION"/>
    <property type="match status" value="2"/>
</dbReference>
<accession>A0ABD2XPC6</accession>
<organism evidence="4 5">
    <name type="scientific">Trichogramma kaykai</name>
    <dbReference type="NCBI Taxonomy" id="54128"/>
    <lineage>
        <taxon>Eukaryota</taxon>
        <taxon>Metazoa</taxon>
        <taxon>Ecdysozoa</taxon>
        <taxon>Arthropoda</taxon>
        <taxon>Hexapoda</taxon>
        <taxon>Insecta</taxon>
        <taxon>Pterygota</taxon>
        <taxon>Neoptera</taxon>
        <taxon>Endopterygota</taxon>
        <taxon>Hymenoptera</taxon>
        <taxon>Apocrita</taxon>
        <taxon>Proctotrupomorpha</taxon>
        <taxon>Chalcidoidea</taxon>
        <taxon>Trichogrammatidae</taxon>
        <taxon>Trichogramma</taxon>
    </lineage>
</organism>
<dbReference type="Gene3D" id="1.25.40.20">
    <property type="entry name" value="Ankyrin repeat-containing domain"/>
    <property type="match status" value="1"/>
</dbReference>
<dbReference type="InterPro" id="IPR036770">
    <property type="entry name" value="Ankyrin_rpt-contain_sf"/>
</dbReference>
<name>A0ABD2XPC6_9HYME</name>
<dbReference type="Proteomes" id="UP001627154">
    <property type="component" value="Unassembled WGS sequence"/>
</dbReference>
<keyword evidence="1" id="KW-0677">Repeat</keyword>
<feature type="repeat" description="ANK" evidence="3">
    <location>
        <begin position="300"/>
        <end position="317"/>
    </location>
</feature>